<name>A0A2S5BFS2_9BASI</name>
<protein>
    <recommendedName>
        <fullName evidence="4">BTB domain-containing protein</fullName>
    </recommendedName>
</protein>
<dbReference type="Proteomes" id="UP000237144">
    <property type="component" value="Unassembled WGS sequence"/>
</dbReference>
<gene>
    <name evidence="2" type="ORF">BMF94_1239</name>
</gene>
<proteinExistence type="predicted"/>
<sequence length="451" mass="50251">MSMPVELVESSVESDWRISWTFRANLADLPDGTFMGPKLQGLPLKGTWQLRVYRKEGKTRFACNYGSLPYGTFGDKVTVELRLDVVHGGLATEIRKSTWGPKSSPDVSAANESKTCTSWAMAADIDKFAEKQPWFQPLAAQPQTYRLTASLRNCAASATGDDVTRGARQALLVTYSDPDSTRAPKNVCLFFPRQATVGHRLWTTASFLEESSAYFKAMLASECVETIPGRRKRQRTEDIKPDVDLTDDGIEKDWDDSDDEADNLLAPADDDDDDDEDDDRKFRQITVREFAFSTYRAVLLYLKTGHVVFAPLRSSFHEPRAADQHESRATFLADYAEKNPELPLSASPKSVYRLAHLLQLADLQAIALERIAASLSTHNAAYELFSPVAIAYDGVREVVIDYVVKHFGAVQEAESWREQRDKAMRGEIEGGAVVFAELLAAQFKAQSKLSG</sequence>
<dbReference type="Gene3D" id="3.30.710.10">
    <property type="entry name" value="Potassium Channel Kv1.1, Chain A"/>
    <property type="match status" value="1"/>
</dbReference>
<evidence type="ECO:0000313" key="2">
    <source>
        <dbReference type="EMBL" id="POY75617.1"/>
    </source>
</evidence>
<dbReference type="STRING" id="741276.A0A2S5BFS2"/>
<dbReference type="OrthoDB" id="6359816at2759"/>
<evidence type="ECO:0000313" key="3">
    <source>
        <dbReference type="Proteomes" id="UP000237144"/>
    </source>
</evidence>
<dbReference type="AlphaFoldDB" id="A0A2S5BFS2"/>
<dbReference type="EMBL" id="PJQD01000013">
    <property type="protein sequence ID" value="POY75617.1"/>
    <property type="molecule type" value="Genomic_DNA"/>
</dbReference>
<reference evidence="2 3" key="1">
    <citation type="journal article" date="2018" name="Front. Microbiol.">
        <title>Prospects for Fungal Bioremediation of Acidic Radioactive Waste Sites: Characterization and Genome Sequence of Rhodotorula taiwanensis MD1149.</title>
        <authorList>
            <person name="Tkavc R."/>
            <person name="Matrosova V.Y."/>
            <person name="Grichenko O.E."/>
            <person name="Gostincar C."/>
            <person name="Volpe R.P."/>
            <person name="Klimenkova P."/>
            <person name="Gaidamakova E.K."/>
            <person name="Zhou C.E."/>
            <person name="Stewart B.J."/>
            <person name="Lyman M.G."/>
            <person name="Malfatti S.A."/>
            <person name="Rubinfeld B."/>
            <person name="Courtot M."/>
            <person name="Singh J."/>
            <person name="Dalgard C.L."/>
            <person name="Hamilton T."/>
            <person name="Frey K.G."/>
            <person name="Gunde-Cimerman N."/>
            <person name="Dugan L."/>
            <person name="Daly M.J."/>
        </authorList>
    </citation>
    <scope>NUCLEOTIDE SEQUENCE [LARGE SCALE GENOMIC DNA]</scope>
    <source>
        <strain evidence="2 3">MD1149</strain>
    </source>
</reference>
<evidence type="ECO:0008006" key="4">
    <source>
        <dbReference type="Google" id="ProtNLM"/>
    </source>
</evidence>
<accession>A0A2S5BFS2</accession>
<keyword evidence="3" id="KW-1185">Reference proteome</keyword>
<comment type="caution">
    <text evidence="2">The sequence shown here is derived from an EMBL/GenBank/DDBJ whole genome shotgun (WGS) entry which is preliminary data.</text>
</comment>
<organism evidence="2 3">
    <name type="scientific">Rhodotorula taiwanensis</name>
    <dbReference type="NCBI Taxonomy" id="741276"/>
    <lineage>
        <taxon>Eukaryota</taxon>
        <taxon>Fungi</taxon>
        <taxon>Dikarya</taxon>
        <taxon>Basidiomycota</taxon>
        <taxon>Pucciniomycotina</taxon>
        <taxon>Microbotryomycetes</taxon>
        <taxon>Sporidiobolales</taxon>
        <taxon>Sporidiobolaceae</taxon>
        <taxon>Rhodotorula</taxon>
    </lineage>
</organism>
<dbReference type="InterPro" id="IPR011333">
    <property type="entry name" value="SKP1/BTB/POZ_sf"/>
</dbReference>
<feature type="compositionally biased region" description="Acidic residues" evidence="1">
    <location>
        <begin position="244"/>
        <end position="278"/>
    </location>
</feature>
<feature type="region of interest" description="Disordered" evidence="1">
    <location>
        <begin position="230"/>
        <end position="278"/>
    </location>
</feature>
<evidence type="ECO:0000256" key="1">
    <source>
        <dbReference type="SAM" id="MobiDB-lite"/>
    </source>
</evidence>